<dbReference type="AlphaFoldDB" id="A0A5C3MRD5"/>
<dbReference type="PANTHER" id="PTHR10742">
    <property type="entry name" value="FLAVIN MONOAMINE OXIDASE"/>
    <property type="match status" value="1"/>
</dbReference>
<dbReference type="SUPFAM" id="SSF54373">
    <property type="entry name" value="FAD-linked reductases, C-terminal domain"/>
    <property type="match status" value="1"/>
</dbReference>
<evidence type="ECO:0000259" key="6">
    <source>
        <dbReference type="Pfam" id="PF01593"/>
    </source>
</evidence>
<dbReference type="PROSITE" id="PS51257">
    <property type="entry name" value="PROKAR_LIPOPROTEIN"/>
    <property type="match status" value="1"/>
</dbReference>
<dbReference type="EMBL" id="ML213522">
    <property type="protein sequence ID" value="TFK47884.1"/>
    <property type="molecule type" value="Genomic_DNA"/>
</dbReference>
<dbReference type="Proteomes" id="UP000305948">
    <property type="component" value="Unassembled WGS sequence"/>
</dbReference>
<dbReference type="GO" id="GO:0006598">
    <property type="term" value="P:polyamine catabolic process"/>
    <property type="evidence" value="ECO:0007669"/>
    <property type="project" value="TreeGrafter"/>
</dbReference>
<comment type="similarity">
    <text evidence="4">Belongs to the flavin monoamine oxidase family.</text>
</comment>
<accession>A0A5C3MRD5</accession>
<feature type="signal peptide" evidence="5">
    <location>
        <begin position="1"/>
        <end position="20"/>
    </location>
</feature>
<keyword evidence="4" id="KW-0285">Flavoprotein</keyword>
<dbReference type="GO" id="GO:0016491">
    <property type="term" value="F:oxidoreductase activity"/>
    <property type="evidence" value="ECO:0007669"/>
    <property type="project" value="UniProtKB-KW"/>
</dbReference>
<evidence type="ECO:0000256" key="2">
    <source>
        <dbReference type="ARBA" id="ARBA00023002"/>
    </source>
</evidence>
<dbReference type="SUPFAM" id="SSF51905">
    <property type="entry name" value="FAD/NAD(P)-binding domain"/>
    <property type="match status" value="1"/>
</dbReference>
<evidence type="ECO:0000313" key="7">
    <source>
        <dbReference type="EMBL" id="TFK47884.1"/>
    </source>
</evidence>
<dbReference type="PANTHER" id="PTHR10742:SF313">
    <property type="entry name" value="AMINE OXIDASE"/>
    <property type="match status" value="1"/>
</dbReference>
<keyword evidence="8" id="KW-1185">Reference proteome</keyword>
<evidence type="ECO:0000256" key="1">
    <source>
        <dbReference type="ARBA" id="ARBA00001974"/>
    </source>
</evidence>
<protein>
    <recommendedName>
        <fullName evidence="4">Amine oxidase</fullName>
        <ecNumber evidence="4">1.4.3.-</ecNumber>
    </recommendedName>
</protein>
<dbReference type="Pfam" id="PF01593">
    <property type="entry name" value="Amino_oxidase"/>
    <property type="match status" value="1"/>
</dbReference>
<organism evidence="7 8">
    <name type="scientific">Heliocybe sulcata</name>
    <dbReference type="NCBI Taxonomy" id="5364"/>
    <lineage>
        <taxon>Eukaryota</taxon>
        <taxon>Fungi</taxon>
        <taxon>Dikarya</taxon>
        <taxon>Basidiomycota</taxon>
        <taxon>Agaricomycotina</taxon>
        <taxon>Agaricomycetes</taxon>
        <taxon>Gloeophyllales</taxon>
        <taxon>Gloeophyllaceae</taxon>
        <taxon>Heliocybe</taxon>
    </lineage>
</organism>
<dbReference type="InterPro" id="IPR050281">
    <property type="entry name" value="Flavin_monoamine_oxidase"/>
</dbReference>
<feature type="domain" description="Amine oxidase" evidence="6">
    <location>
        <begin position="35"/>
        <end position="468"/>
    </location>
</feature>
<feature type="chain" id="PRO_5022764324" description="Amine oxidase" evidence="5">
    <location>
        <begin position="21"/>
        <end position="515"/>
    </location>
</feature>
<keyword evidence="4" id="KW-0274">FAD</keyword>
<dbReference type="OrthoDB" id="5046242at2759"/>
<dbReference type="PRINTS" id="PR00757">
    <property type="entry name" value="AMINEOXDASEF"/>
</dbReference>
<dbReference type="InterPro" id="IPR036188">
    <property type="entry name" value="FAD/NAD-bd_sf"/>
</dbReference>
<dbReference type="EC" id="1.4.3.-" evidence="4"/>
<keyword evidence="2 4" id="KW-0560">Oxidoreductase</keyword>
<dbReference type="InterPro" id="IPR002937">
    <property type="entry name" value="Amino_oxidase"/>
</dbReference>
<proteinExistence type="inferred from homology"/>
<evidence type="ECO:0000256" key="3">
    <source>
        <dbReference type="PIRSR" id="PIRSR601613-1"/>
    </source>
</evidence>
<feature type="binding site" evidence="3">
    <location>
        <position position="36"/>
    </location>
    <ligand>
        <name>FAD</name>
        <dbReference type="ChEBI" id="CHEBI:57692"/>
    </ligand>
</feature>
<dbReference type="Gene3D" id="3.90.660.10">
    <property type="match status" value="1"/>
</dbReference>
<comment type="cofactor">
    <cofactor evidence="1 4">
        <name>FAD</name>
        <dbReference type="ChEBI" id="CHEBI:57692"/>
    </cofactor>
</comment>
<dbReference type="Gene3D" id="3.50.50.60">
    <property type="entry name" value="FAD/NAD(P)-binding domain"/>
    <property type="match status" value="1"/>
</dbReference>
<sequence>MALATRTILVALGAALGAAAQGCRETKVAVLGAGLSGVEAAKSLSNAGVSDFLILEYNSDIGGRVAHTTFGEDADGNPYTVELGANWVQGLGTPGGPQNPIWTLAQRYNLSNTYSNYSSIQTFSSTGANDFTALLDDFEDAYAYVEQDAGYILTEGLQDRSFRSGLSLSGWKPMRDMAAQAVEWWEFDWEYAFPPEQSSQEFAIVNYNTTFYQFSDENNYVWDQRGFNTFIKGEAYTYLKPNDTRLLLNTVVTNITYNDTGVRIDNADGSCVTAEYAICTFSLGVLQNDDVTFCPALPTWKQKGIATFSMGTYTKIFLQFPPDQVFWDKSYQFLLYADPYTRGYYPVWQSLDTEGFLPGSGILFVTVVDNESYRVEAQTDDETLAEVLGVLRSMYPNTTIPEPTAFYYPRWSQEPWARGSYSNWPPGTTLEMHQNLRANVGRLWFAGEHTSAEYFGFLQAAYTEGQIVGQSVAACVKGACTPEVDYPNMRGSTSPAEYTPANGWIVSSFLTYGFD</sequence>
<evidence type="ECO:0000256" key="5">
    <source>
        <dbReference type="SAM" id="SignalP"/>
    </source>
</evidence>
<reference evidence="7 8" key="1">
    <citation type="journal article" date="2019" name="Nat. Ecol. Evol.">
        <title>Megaphylogeny resolves global patterns of mushroom evolution.</title>
        <authorList>
            <person name="Varga T."/>
            <person name="Krizsan K."/>
            <person name="Foldi C."/>
            <person name="Dima B."/>
            <person name="Sanchez-Garcia M."/>
            <person name="Sanchez-Ramirez S."/>
            <person name="Szollosi G.J."/>
            <person name="Szarkandi J.G."/>
            <person name="Papp V."/>
            <person name="Albert L."/>
            <person name="Andreopoulos W."/>
            <person name="Angelini C."/>
            <person name="Antonin V."/>
            <person name="Barry K.W."/>
            <person name="Bougher N.L."/>
            <person name="Buchanan P."/>
            <person name="Buyck B."/>
            <person name="Bense V."/>
            <person name="Catcheside P."/>
            <person name="Chovatia M."/>
            <person name="Cooper J."/>
            <person name="Damon W."/>
            <person name="Desjardin D."/>
            <person name="Finy P."/>
            <person name="Geml J."/>
            <person name="Haridas S."/>
            <person name="Hughes K."/>
            <person name="Justo A."/>
            <person name="Karasinski D."/>
            <person name="Kautmanova I."/>
            <person name="Kiss B."/>
            <person name="Kocsube S."/>
            <person name="Kotiranta H."/>
            <person name="LaButti K.M."/>
            <person name="Lechner B.E."/>
            <person name="Liimatainen K."/>
            <person name="Lipzen A."/>
            <person name="Lukacs Z."/>
            <person name="Mihaltcheva S."/>
            <person name="Morgado L.N."/>
            <person name="Niskanen T."/>
            <person name="Noordeloos M.E."/>
            <person name="Ohm R.A."/>
            <person name="Ortiz-Santana B."/>
            <person name="Ovrebo C."/>
            <person name="Racz N."/>
            <person name="Riley R."/>
            <person name="Savchenko A."/>
            <person name="Shiryaev A."/>
            <person name="Soop K."/>
            <person name="Spirin V."/>
            <person name="Szebenyi C."/>
            <person name="Tomsovsky M."/>
            <person name="Tulloss R.E."/>
            <person name="Uehling J."/>
            <person name="Grigoriev I.V."/>
            <person name="Vagvolgyi C."/>
            <person name="Papp T."/>
            <person name="Martin F.M."/>
            <person name="Miettinen O."/>
            <person name="Hibbett D.S."/>
            <person name="Nagy L.G."/>
        </authorList>
    </citation>
    <scope>NUCLEOTIDE SEQUENCE [LARGE SCALE GENOMIC DNA]</scope>
    <source>
        <strain evidence="7 8">OMC1185</strain>
    </source>
</reference>
<keyword evidence="5" id="KW-0732">Signal</keyword>
<evidence type="ECO:0000313" key="8">
    <source>
        <dbReference type="Proteomes" id="UP000305948"/>
    </source>
</evidence>
<feature type="binding site" evidence="3">
    <location>
        <position position="252"/>
    </location>
    <ligand>
        <name>FAD</name>
        <dbReference type="ChEBI" id="CHEBI:57692"/>
    </ligand>
</feature>
<name>A0A5C3MRD5_9AGAM</name>
<dbReference type="STRING" id="5364.A0A5C3MRD5"/>
<evidence type="ECO:0000256" key="4">
    <source>
        <dbReference type="RuleBase" id="RU362067"/>
    </source>
</evidence>
<gene>
    <name evidence="7" type="ORF">OE88DRAFT_757790</name>
</gene>
<dbReference type="InterPro" id="IPR001613">
    <property type="entry name" value="Flavin_amine_oxidase"/>
</dbReference>